<evidence type="ECO:0000313" key="3">
    <source>
        <dbReference type="Proteomes" id="UP000054047"/>
    </source>
</evidence>
<keyword evidence="1" id="KW-1133">Transmembrane helix</keyword>
<dbReference type="InterPro" id="IPR050327">
    <property type="entry name" value="Proton-linked_MCT"/>
</dbReference>
<keyword evidence="3" id="KW-1185">Reference proteome</keyword>
<feature type="transmembrane region" description="Helical" evidence="1">
    <location>
        <begin position="160"/>
        <end position="177"/>
    </location>
</feature>
<feature type="transmembrane region" description="Helical" evidence="1">
    <location>
        <begin position="45"/>
        <end position="63"/>
    </location>
</feature>
<feature type="transmembrane region" description="Helical" evidence="1">
    <location>
        <begin position="132"/>
        <end position="154"/>
    </location>
</feature>
<dbReference type="PANTHER" id="PTHR11360:SF284">
    <property type="entry name" value="EG:103B4.3 PROTEIN-RELATED"/>
    <property type="match status" value="1"/>
</dbReference>
<proteinExistence type="predicted"/>
<keyword evidence="1" id="KW-0812">Transmembrane</keyword>
<organism evidence="2 3">
    <name type="scientific">Ancylostoma duodenale</name>
    <dbReference type="NCBI Taxonomy" id="51022"/>
    <lineage>
        <taxon>Eukaryota</taxon>
        <taxon>Metazoa</taxon>
        <taxon>Ecdysozoa</taxon>
        <taxon>Nematoda</taxon>
        <taxon>Chromadorea</taxon>
        <taxon>Rhabditida</taxon>
        <taxon>Rhabditina</taxon>
        <taxon>Rhabditomorpha</taxon>
        <taxon>Strongyloidea</taxon>
        <taxon>Ancylostomatidae</taxon>
        <taxon>Ancylostomatinae</taxon>
        <taxon>Ancylostoma</taxon>
    </lineage>
</organism>
<dbReference type="EMBL" id="KN741532">
    <property type="protein sequence ID" value="KIH53313.1"/>
    <property type="molecule type" value="Genomic_DNA"/>
</dbReference>
<dbReference type="Gene3D" id="1.20.1250.20">
    <property type="entry name" value="MFS general substrate transporter like domains"/>
    <property type="match status" value="1"/>
</dbReference>
<evidence type="ECO:0000313" key="2">
    <source>
        <dbReference type="EMBL" id="KIH53313.1"/>
    </source>
</evidence>
<dbReference type="Proteomes" id="UP000054047">
    <property type="component" value="Unassembled WGS sequence"/>
</dbReference>
<dbReference type="SUPFAM" id="SSF103473">
    <property type="entry name" value="MFS general substrate transporter"/>
    <property type="match status" value="1"/>
</dbReference>
<gene>
    <name evidence="2" type="ORF">ANCDUO_16562</name>
</gene>
<dbReference type="OrthoDB" id="6499973at2759"/>
<keyword evidence="1" id="KW-0472">Membrane</keyword>
<sequence>STGLLLVPTVSVASVDAADRSREIREAIQQVSRYTTEDDVAGKNMFNWLLIIVWRDLIMYLWMLSGPPFLNLHRSVQERLCGTLTIFCYLCKGFISLSIYAGLFGFTISAYVCLTSVLLVDLLGLGKLTNAFGLLLLWQGVGTIFGPPIAGILADVTDTYVWSFVFCGINLLRILAIQ</sequence>
<accession>A0A0C2CAI7</accession>
<protein>
    <recommendedName>
        <fullName evidence="4">Major facilitator superfamily (MFS) profile domain-containing protein</fullName>
    </recommendedName>
</protein>
<reference evidence="2 3" key="1">
    <citation type="submission" date="2013-12" db="EMBL/GenBank/DDBJ databases">
        <title>Draft genome of the parsitic nematode Ancylostoma duodenale.</title>
        <authorList>
            <person name="Mitreva M."/>
        </authorList>
    </citation>
    <scope>NUCLEOTIDE SEQUENCE [LARGE SCALE GENOMIC DNA]</scope>
    <source>
        <strain evidence="2 3">Zhejiang</strain>
    </source>
</reference>
<name>A0A0C2CAI7_9BILA</name>
<evidence type="ECO:0000256" key="1">
    <source>
        <dbReference type="SAM" id="Phobius"/>
    </source>
</evidence>
<feature type="non-terminal residue" evidence="2">
    <location>
        <position position="1"/>
    </location>
</feature>
<dbReference type="PANTHER" id="PTHR11360">
    <property type="entry name" value="MONOCARBOXYLATE TRANSPORTER"/>
    <property type="match status" value="1"/>
</dbReference>
<dbReference type="GO" id="GO:0008028">
    <property type="term" value="F:monocarboxylic acid transmembrane transporter activity"/>
    <property type="evidence" value="ECO:0007669"/>
    <property type="project" value="TreeGrafter"/>
</dbReference>
<evidence type="ECO:0008006" key="4">
    <source>
        <dbReference type="Google" id="ProtNLM"/>
    </source>
</evidence>
<dbReference type="InterPro" id="IPR036259">
    <property type="entry name" value="MFS_trans_sf"/>
</dbReference>
<dbReference type="AlphaFoldDB" id="A0A0C2CAI7"/>